<accession>A0A6A3LKI1</accession>
<keyword evidence="4" id="KW-1185">Reference proteome</keyword>
<evidence type="ECO:0000313" key="3">
    <source>
        <dbReference type="Proteomes" id="UP000429607"/>
    </source>
</evidence>
<dbReference type="EMBL" id="QXFT01000965">
    <property type="protein sequence ID" value="KAE9332443.1"/>
    <property type="molecule type" value="Genomic_DNA"/>
</dbReference>
<evidence type="ECO:0000313" key="4">
    <source>
        <dbReference type="Proteomes" id="UP000434957"/>
    </source>
</evidence>
<organism evidence="1 3">
    <name type="scientific">Phytophthora rubi</name>
    <dbReference type="NCBI Taxonomy" id="129364"/>
    <lineage>
        <taxon>Eukaryota</taxon>
        <taxon>Sar</taxon>
        <taxon>Stramenopiles</taxon>
        <taxon>Oomycota</taxon>
        <taxon>Peronosporomycetes</taxon>
        <taxon>Peronosporales</taxon>
        <taxon>Peronosporaceae</taxon>
        <taxon>Phytophthora</taxon>
    </lineage>
</organism>
<dbReference type="PANTHER" id="PTHR33977:SF1">
    <property type="entry name" value="ZINC ION BINDING PROTEIN"/>
    <property type="match status" value="1"/>
</dbReference>
<sequence>MRYQLLSCMCTQCKAVAPFTKCARHANKITCLEAQTVTLSELVTHLSPAAPRKKPTITRAQRTFIQQMARENLTPLRILHATTREFSKTLQELPELRKVQNAVNHYRRTKLGGNDRYGELAARLVASALMGREEDHDAFTFTARVHRFGKPIVGDGSVVHPFVVGVTTKALLRTAKRDPATFILHVDATFQLDQVSYPVLVCGMSDGARKFHLLALFITSQLEEKHYTDALAALQTVYAKVVGERLNVQSFMADADKAQFNGIKMYLVLTASIRT</sequence>
<dbReference type="EMBL" id="QXFV01001064">
    <property type="protein sequence ID" value="KAE9016363.1"/>
    <property type="molecule type" value="Genomic_DNA"/>
</dbReference>
<gene>
    <name evidence="1" type="ORF">PR001_g14678</name>
    <name evidence="2" type="ORF">PR003_g14519</name>
</gene>
<comment type="caution">
    <text evidence="1">The sequence shown here is derived from an EMBL/GenBank/DDBJ whole genome shotgun (WGS) entry which is preliminary data.</text>
</comment>
<evidence type="ECO:0000313" key="1">
    <source>
        <dbReference type="EMBL" id="KAE9016363.1"/>
    </source>
</evidence>
<dbReference type="Proteomes" id="UP000429607">
    <property type="component" value="Unassembled WGS sequence"/>
</dbReference>
<name>A0A6A3LKI1_9STRA</name>
<reference evidence="1 3" key="1">
    <citation type="submission" date="2018-09" db="EMBL/GenBank/DDBJ databases">
        <title>Genomic investigation of the strawberry pathogen Phytophthora fragariae indicates pathogenicity is determined by transcriptional variation in three key races.</title>
        <authorList>
            <person name="Adams T.M."/>
            <person name="Armitage A.D."/>
            <person name="Sobczyk M.K."/>
            <person name="Bates H.J."/>
            <person name="Dunwell J.M."/>
            <person name="Nellist C.F."/>
            <person name="Harrison R.J."/>
        </authorList>
    </citation>
    <scope>NUCLEOTIDE SEQUENCE [LARGE SCALE GENOMIC DNA]</scope>
    <source>
        <strain evidence="1 3">SCRP249</strain>
        <strain evidence="2 4">SCRP333</strain>
    </source>
</reference>
<proteinExistence type="predicted"/>
<evidence type="ECO:0000313" key="2">
    <source>
        <dbReference type="EMBL" id="KAE9332443.1"/>
    </source>
</evidence>
<dbReference type="AlphaFoldDB" id="A0A6A3LKI1"/>
<dbReference type="PANTHER" id="PTHR33977">
    <property type="entry name" value="ZINC ION BINDING PROTEIN"/>
    <property type="match status" value="1"/>
</dbReference>
<protein>
    <submittedName>
        <fullName evidence="1">Uncharacterized protein</fullName>
    </submittedName>
</protein>
<dbReference type="Proteomes" id="UP000434957">
    <property type="component" value="Unassembled WGS sequence"/>
</dbReference>